<dbReference type="AlphaFoldDB" id="A0A6P4IH03"/>
<reference evidence="2" key="2">
    <citation type="submission" date="2025-08" db="UniProtKB">
        <authorList>
            <consortium name="RefSeq"/>
        </authorList>
    </citation>
    <scope>IDENTIFICATION</scope>
    <source>
        <strain evidence="2">14028-0561.14</strain>
        <tissue evidence="2">Whole fly</tissue>
    </source>
</reference>
<sequence>MRQDFGQDQWSIEDDSLFQACGLIVAAPHAEKSIFITWNQYYLLNFRFKKPKADSSRVKMTKVRIPLPTSASGSYLRSVHPLKFNTMLLMSDGGIYCFGSFKALHAIQWLSGVRCFAIVGNGFSVIREEEQRLLLQTYLDLPGLEKGESTLQHTFDITYDEQNIFQCDWQHDEYTLTTLRVSCETEQQFTQRLFGVTAAQQEYVHIFSIGGHVFALCQNEPRNEGGESPYQIELLCVYAAIVKFIRILPDQNFCLVFLSNGSVDMWYVSCLLDIKQRQMHHTGAEWLDYDATSENGDFYYTDGMQVVRLRFKYNSQLDECYVHTLVKPVPGIQCCTFLHLSEQLVCLSDNNIFYRIAFAATDHNTDSPMGDFTADAIERMRHNAQALEAYQRQPAVLQEALQKEYEKQQLIAVGRNRFDESLQASLEFHRRIPCLDDDTVLLLQPQPQEPPSKAGGLYAVLNLTVINSQPLLHSNTWQLLICFDHNIHGFVLPTDVLLNRRCRIIVPLRKMKDDFLPRFSIKLVAFIEISSLISAVLLPVTVTKSASTYRSVFSATRKEDICSNDQQKATSKAPPSEPVIQHTIRLGNSLTLPQIACLFNGSKASSDSSLELYFLDDAKLRLQRISNDSNGTLESEDASAIYYFKQHLLLNGDTRDPEPITLDQILKFQCETKRLSTTISCDRDPPATRWSS</sequence>
<dbReference type="OrthoDB" id="7765038at2759"/>
<keyword evidence="1" id="KW-1185">Reference proteome</keyword>
<protein>
    <submittedName>
        <fullName evidence="2">Uncharacterized protein</fullName>
    </submittedName>
</protein>
<evidence type="ECO:0000313" key="2">
    <source>
        <dbReference type="RefSeq" id="XP_017022026.2"/>
    </source>
</evidence>
<dbReference type="RefSeq" id="XP_017022026.2">
    <property type="nucleotide sequence ID" value="XM_017166537.3"/>
</dbReference>
<evidence type="ECO:0000313" key="1">
    <source>
        <dbReference type="Proteomes" id="UP001652661"/>
    </source>
</evidence>
<dbReference type="Proteomes" id="UP001652661">
    <property type="component" value="Chromosome 2L"/>
</dbReference>
<name>A0A6P4IH03_DROKI</name>
<proteinExistence type="predicted"/>
<reference evidence="1" key="1">
    <citation type="submission" date="2025-05" db="UniProtKB">
        <authorList>
            <consortium name="RefSeq"/>
        </authorList>
    </citation>
    <scope>NUCLEOTIDE SEQUENCE [LARGE SCALE GENOMIC DNA]</scope>
    <source>
        <strain evidence="1">14028-0561.14</strain>
    </source>
</reference>
<accession>A0A6P4IH03</accession>
<dbReference type="GeneID" id="108074470"/>
<gene>
    <name evidence="2" type="primary">LOC108074470</name>
</gene>
<organism evidence="1 2">
    <name type="scientific">Drosophila kikkawai</name>
    <name type="common">Fruit fly</name>
    <dbReference type="NCBI Taxonomy" id="30033"/>
    <lineage>
        <taxon>Eukaryota</taxon>
        <taxon>Metazoa</taxon>
        <taxon>Ecdysozoa</taxon>
        <taxon>Arthropoda</taxon>
        <taxon>Hexapoda</taxon>
        <taxon>Insecta</taxon>
        <taxon>Pterygota</taxon>
        <taxon>Neoptera</taxon>
        <taxon>Endopterygota</taxon>
        <taxon>Diptera</taxon>
        <taxon>Brachycera</taxon>
        <taxon>Muscomorpha</taxon>
        <taxon>Ephydroidea</taxon>
        <taxon>Drosophilidae</taxon>
        <taxon>Drosophila</taxon>
        <taxon>Sophophora</taxon>
    </lineage>
</organism>